<accession>A0A0H2MHC4</accession>
<feature type="domain" description="Bacterial EndoU nuclease" evidence="1">
    <location>
        <begin position="87"/>
        <end position="214"/>
    </location>
</feature>
<organism evidence="2 3">
    <name type="scientific">Kiloniella spongiae</name>
    <dbReference type="NCBI Taxonomy" id="1489064"/>
    <lineage>
        <taxon>Bacteria</taxon>
        <taxon>Pseudomonadati</taxon>
        <taxon>Pseudomonadota</taxon>
        <taxon>Alphaproteobacteria</taxon>
        <taxon>Rhodospirillales</taxon>
        <taxon>Kiloniellaceae</taxon>
        <taxon>Kiloniella</taxon>
    </lineage>
</organism>
<dbReference type="GO" id="GO:0004519">
    <property type="term" value="F:endonuclease activity"/>
    <property type="evidence" value="ECO:0007669"/>
    <property type="project" value="InterPro"/>
</dbReference>
<keyword evidence="3" id="KW-1185">Reference proteome</keyword>
<gene>
    <name evidence="2" type="ORF">WH96_04290</name>
</gene>
<dbReference type="RefSeq" id="WP_047762916.1">
    <property type="nucleotide sequence ID" value="NZ_LAQL01000003.1"/>
</dbReference>
<evidence type="ECO:0000313" key="3">
    <source>
        <dbReference type="Proteomes" id="UP000035444"/>
    </source>
</evidence>
<reference evidence="2 3" key="1">
    <citation type="submission" date="2015-03" db="EMBL/GenBank/DDBJ databases">
        <title>Genome Sequence of Kiloniella spongiae MEBiC09566, isolated from a marine sponge.</title>
        <authorList>
            <person name="Shao Z."/>
            <person name="Wang L."/>
            <person name="Li X."/>
        </authorList>
    </citation>
    <scope>NUCLEOTIDE SEQUENCE [LARGE SCALE GENOMIC DNA]</scope>
    <source>
        <strain evidence="2 3">MEBiC09566</strain>
    </source>
</reference>
<comment type="caution">
    <text evidence="2">The sequence shown here is derived from an EMBL/GenBank/DDBJ whole genome shotgun (WGS) entry which is preliminary data.</text>
</comment>
<dbReference type="OrthoDB" id="8478289at2"/>
<evidence type="ECO:0000259" key="1">
    <source>
        <dbReference type="Pfam" id="PF14436"/>
    </source>
</evidence>
<dbReference type="STRING" id="1489064.WH96_04290"/>
<dbReference type="AlphaFoldDB" id="A0A0H2MHC4"/>
<sequence length="216" mass="23357">MSPRTLPLLFCEAGACRKRGNIMKLKNISKMLPKMIFQGLCALILIVGAMIVHTGTASAQVACDETQDHWVTVNVPGTDPVQTVEVNRKHVFCGEVKKKRAKGFHSRPNGDNPETVDTSTAGLTQYRVVVDGVEVPTGLYNLTNFDITDNGVTAVKAISTMFPDHCSYNDVLTAIANASTGDDSGPTCRTIQGADFPIQVYYLPDGRINTAFPIVP</sequence>
<evidence type="ECO:0000313" key="2">
    <source>
        <dbReference type="EMBL" id="KLN61581.1"/>
    </source>
</evidence>
<name>A0A0H2MHC4_9PROT</name>
<proteinExistence type="predicted"/>
<dbReference type="Pfam" id="PF14436">
    <property type="entry name" value="EndoU_bacteria"/>
    <property type="match status" value="1"/>
</dbReference>
<dbReference type="EMBL" id="LAQL01000003">
    <property type="protein sequence ID" value="KLN61581.1"/>
    <property type="molecule type" value="Genomic_DNA"/>
</dbReference>
<dbReference type="InterPro" id="IPR029501">
    <property type="entry name" value="EndoU_bac"/>
</dbReference>
<protein>
    <recommendedName>
        <fullName evidence="1">Bacterial EndoU nuclease domain-containing protein</fullName>
    </recommendedName>
</protein>
<dbReference type="Proteomes" id="UP000035444">
    <property type="component" value="Unassembled WGS sequence"/>
</dbReference>